<dbReference type="Proteomes" id="UP000767291">
    <property type="component" value="Unassembled WGS sequence"/>
</dbReference>
<comment type="caution">
    <text evidence="2">The sequence shown here is derived from an EMBL/GenBank/DDBJ whole genome shotgun (WGS) entry which is preliminary data.</text>
</comment>
<evidence type="ECO:0008006" key="4">
    <source>
        <dbReference type="Google" id="ProtNLM"/>
    </source>
</evidence>
<evidence type="ECO:0000313" key="3">
    <source>
        <dbReference type="Proteomes" id="UP000767291"/>
    </source>
</evidence>
<gene>
    <name evidence="2" type="ORF">J2Z43_000344</name>
</gene>
<name>A0ABS4E7Q0_9FIRM</name>
<organism evidence="2 3">
    <name type="scientific">Metaclostridioides mangenotii</name>
    <dbReference type="NCBI Taxonomy" id="1540"/>
    <lineage>
        <taxon>Bacteria</taxon>
        <taxon>Bacillati</taxon>
        <taxon>Bacillota</taxon>
        <taxon>Clostridia</taxon>
        <taxon>Peptostreptococcales</taxon>
        <taxon>Peptostreptococcaceae</taxon>
        <taxon>Metaclostridioides</taxon>
    </lineage>
</organism>
<keyword evidence="1" id="KW-1133">Transmembrane helix</keyword>
<reference evidence="2 3" key="1">
    <citation type="submission" date="2021-03" db="EMBL/GenBank/DDBJ databases">
        <title>Genomic Encyclopedia of Type Strains, Phase IV (KMG-IV): sequencing the most valuable type-strain genomes for metagenomic binning, comparative biology and taxonomic classification.</title>
        <authorList>
            <person name="Goeker M."/>
        </authorList>
    </citation>
    <scope>NUCLEOTIDE SEQUENCE [LARGE SCALE GENOMIC DNA]</scope>
    <source>
        <strain evidence="2 3">DSM 1289</strain>
    </source>
</reference>
<dbReference type="Pfam" id="PF14276">
    <property type="entry name" value="DUF4363"/>
    <property type="match status" value="1"/>
</dbReference>
<evidence type="ECO:0000256" key="1">
    <source>
        <dbReference type="SAM" id="Phobius"/>
    </source>
</evidence>
<accession>A0ABS4E7Q0</accession>
<protein>
    <recommendedName>
        <fullName evidence="4">DUF4363 family protein</fullName>
    </recommendedName>
</protein>
<dbReference type="EMBL" id="JAGGJX010000001">
    <property type="protein sequence ID" value="MBP1853954.1"/>
    <property type="molecule type" value="Genomic_DNA"/>
</dbReference>
<dbReference type="InterPro" id="IPR025373">
    <property type="entry name" value="DUF4363"/>
</dbReference>
<evidence type="ECO:0000313" key="2">
    <source>
        <dbReference type="EMBL" id="MBP1853954.1"/>
    </source>
</evidence>
<keyword evidence="1" id="KW-0472">Membrane</keyword>
<proteinExistence type="predicted"/>
<keyword evidence="3" id="KW-1185">Reference proteome</keyword>
<feature type="transmembrane region" description="Helical" evidence="1">
    <location>
        <begin position="7"/>
        <end position="25"/>
    </location>
</feature>
<sequence length="130" mass="15287">MVIIIKSTVFAVVWTVLFLIFGVYISNSVIDVTDKYQDELTKIEHYIDEDKWDNAKENTDKVAENWKKEKSNWYKILDHASFNMIDTYLNILNKAIIEKDKVNSYEQIENVKSHISNIKGNVNYGPDYIF</sequence>
<keyword evidence="1" id="KW-0812">Transmembrane</keyword>